<sequence>MLGAAALALATGIGALTAVPAAAGPAAADELTIAPLPHQEPSYRPVYGAGPKGAVLDRPAGGLYWKSFEDGREVPLADCATGAYDQSLQLGDTVGCERRTSPTAPGPLTLHDQATGRTETLAVPAGRTWTTTFSPTQVLAYEQDAEDRVTLHLIGRENEPRKDVTVSAPERIPVDSLWVRTSDEKGALLTYRSAAGPTTLALLDYARATLTPLTLPDGAPDPGHVDYSLGSQWVSLRKNGSATAILRSRADLTVTRSVNTPTPYGRTHPVGDWLVVQDRDATSNAVTALPVAGGAPRTLLARTSDRGLKTGTDGSAYLAGGTDSSHWAMHRIASGPDGAPVLSTVMTLPPNPANRLTLSLAQGRLIAGQEDPTRSLQGYSVPVSGTSPAKQTPDWSCDENADLRLCRPDADLPGWTVPTGDGRIVSLSTHGTGVAVNVRETRPGGTVRQVPLPGTEGLQPYLVKNASGRFVLFTVTENNTPRLLVADIDAGKVLDFKPSSAATLWGATLWDQASPYGVNGTDLRTGRVTQHQGFGVCRPSEIQVSGEWIYGLCPAAVETPGVWHLPSRTFVSLPFAPESGRVQLGDGYLVRRTNTGLEVYNLRSGTAVRERGIAQEFRRYGSDWTVDRFRRPPGLHGRGSDRPPGRCDRQRLPARGDRPGRRRHRGLQAGTDLAGQLVALQARLLLEADGAQQDVRHHHRRPHRHRGARPDRPRVGRQVPDGHVPLLRRVRVDAHRPPRRRPGGRTQHVRHGLRDPSPGRRPAARAPLN</sequence>
<feature type="signal peptide" evidence="2">
    <location>
        <begin position="1"/>
        <end position="23"/>
    </location>
</feature>
<comment type="caution">
    <text evidence="3">The sequence shown here is derived from an EMBL/GenBank/DDBJ whole genome shotgun (WGS) entry which is preliminary data.</text>
</comment>
<feature type="compositionally biased region" description="Basic and acidic residues" evidence="1">
    <location>
        <begin position="638"/>
        <end position="659"/>
    </location>
</feature>
<proteinExistence type="predicted"/>
<gene>
    <name evidence="3" type="ORF">Scinn_15490</name>
</gene>
<feature type="compositionally biased region" description="Basic residues" evidence="1">
    <location>
        <begin position="696"/>
        <end position="707"/>
    </location>
</feature>
<dbReference type="EMBL" id="BNDV01000005">
    <property type="protein sequence ID" value="GHI12086.1"/>
    <property type="molecule type" value="Genomic_DNA"/>
</dbReference>
<organism evidence="3 4">
    <name type="scientific">Streptomyces virginiae</name>
    <name type="common">Streptomyces cinnamonensis</name>
    <dbReference type="NCBI Taxonomy" id="1961"/>
    <lineage>
        <taxon>Bacteria</taxon>
        <taxon>Bacillati</taxon>
        <taxon>Actinomycetota</taxon>
        <taxon>Actinomycetes</taxon>
        <taxon>Kitasatosporales</taxon>
        <taxon>Streptomycetaceae</taxon>
        <taxon>Streptomyces</taxon>
    </lineage>
</organism>
<accession>A0ABQ3NH29</accession>
<feature type="compositionally biased region" description="Low complexity" evidence="1">
    <location>
        <begin position="760"/>
        <end position="769"/>
    </location>
</feature>
<dbReference type="Proteomes" id="UP000660554">
    <property type="component" value="Unassembled WGS sequence"/>
</dbReference>
<feature type="region of interest" description="Disordered" evidence="1">
    <location>
        <begin position="628"/>
        <end position="670"/>
    </location>
</feature>
<reference evidence="4" key="1">
    <citation type="submission" date="2020-09" db="EMBL/GenBank/DDBJ databases">
        <title>Whole genome shotgun sequence of Streptomyces cinnamonensis NBRC 15873.</title>
        <authorList>
            <person name="Komaki H."/>
            <person name="Tamura T."/>
        </authorList>
    </citation>
    <scope>NUCLEOTIDE SEQUENCE [LARGE SCALE GENOMIC DNA]</scope>
    <source>
        <strain evidence="4">NBRC 15873</strain>
    </source>
</reference>
<protein>
    <recommendedName>
        <fullName evidence="5">Lipoprotein</fullName>
    </recommendedName>
</protein>
<feature type="region of interest" description="Disordered" evidence="1">
    <location>
        <begin position="690"/>
        <end position="769"/>
    </location>
</feature>
<keyword evidence="4" id="KW-1185">Reference proteome</keyword>
<feature type="chain" id="PRO_5046494950" description="Lipoprotein" evidence="2">
    <location>
        <begin position="24"/>
        <end position="769"/>
    </location>
</feature>
<name>A0ABQ3NH29_STRVG</name>
<evidence type="ECO:0000313" key="4">
    <source>
        <dbReference type="Proteomes" id="UP000660554"/>
    </source>
</evidence>
<feature type="compositionally biased region" description="Basic residues" evidence="1">
    <location>
        <begin position="737"/>
        <end position="751"/>
    </location>
</feature>
<keyword evidence="2" id="KW-0732">Signal</keyword>
<evidence type="ECO:0008006" key="5">
    <source>
        <dbReference type="Google" id="ProtNLM"/>
    </source>
</evidence>
<evidence type="ECO:0000313" key="3">
    <source>
        <dbReference type="EMBL" id="GHI12086.1"/>
    </source>
</evidence>
<evidence type="ECO:0000256" key="2">
    <source>
        <dbReference type="SAM" id="SignalP"/>
    </source>
</evidence>
<evidence type="ECO:0000256" key="1">
    <source>
        <dbReference type="SAM" id="MobiDB-lite"/>
    </source>
</evidence>